<organism evidence="1 2">
    <name type="scientific">Leptidea sinapis</name>
    <dbReference type="NCBI Taxonomy" id="189913"/>
    <lineage>
        <taxon>Eukaryota</taxon>
        <taxon>Metazoa</taxon>
        <taxon>Ecdysozoa</taxon>
        <taxon>Arthropoda</taxon>
        <taxon>Hexapoda</taxon>
        <taxon>Insecta</taxon>
        <taxon>Pterygota</taxon>
        <taxon>Neoptera</taxon>
        <taxon>Endopterygota</taxon>
        <taxon>Lepidoptera</taxon>
        <taxon>Glossata</taxon>
        <taxon>Ditrysia</taxon>
        <taxon>Papilionoidea</taxon>
        <taxon>Pieridae</taxon>
        <taxon>Dismorphiinae</taxon>
        <taxon>Leptidea</taxon>
    </lineage>
</organism>
<protein>
    <submittedName>
        <fullName evidence="1">Uncharacterized protein</fullName>
    </submittedName>
</protein>
<keyword evidence="2" id="KW-1185">Reference proteome</keyword>
<evidence type="ECO:0000313" key="1">
    <source>
        <dbReference type="EMBL" id="VVC96669.1"/>
    </source>
</evidence>
<reference evidence="1 2" key="1">
    <citation type="submission" date="2017-07" db="EMBL/GenBank/DDBJ databases">
        <authorList>
            <person name="Talla V."/>
            <person name="Backstrom N."/>
        </authorList>
    </citation>
    <scope>NUCLEOTIDE SEQUENCE [LARGE SCALE GENOMIC DNA]</scope>
</reference>
<name>A0A5E4QEK7_9NEOP</name>
<proteinExistence type="predicted"/>
<dbReference type="EMBL" id="FZQP02002835">
    <property type="protein sequence ID" value="VVC96669.1"/>
    <property type="molecule type" value="Genomic_DNA"/>
</dbReference>
<gene>
    <name evidence="1" type="ORF">LSINAPIS_LOCUS8120</name>
</gene>
<evidence type="ECO:0000313" key="2">
    <source>
        <dbReference type="Proteomes" id="UP000324832"/>
    </source>
</evidence>
<dbReference type="Proteomes" id="UP000324832">
    <property type="component" value="Unassembled WGS sequence"/>
</dbReference>
<accession>A0A5E4QEK7</accession>
<sequence length="579" mass="66014">MASNPKCILSSALVLHELISYQPDDLVMPASMAKEIGVIVKTWFEMLVLGLNHTSLVGNDEDIALILIVTCNLGIDTLRLSKNLENSKPPTDFVQTILVDANEIESLRQCSTNIQGTVLQTIGELAVFVKDNLNTIGTEEYKSFLKFLLNFYYDAQSDMLIELSDVLFTKGYLSSLPRVQIESPEECTSQLLPYLVEHILRLQKTLMPPLYITKALWLVFAMSTISNGAFKSLEERVYLEKATDRIVTMIQANIQTLYTHNPAILFWAFSSVRIPNYVRRLVLTQWLNKENSLPEDLTREPLVWQLLLSILTQSKDPAIVSNCVTTLNSCLETSDDEVAQEFDWNICYLLDIATTLVPRKLNDTVCLKISVLVTTLLSKALPDTSDIETKDHFQYDSSVERDSSVLQLVFTVLNSGFNTPIAMTYSFEEIATDDQECCALRALMFRVQIVLCYRDSEHRTSIGWKTLSSIFKHTIIYKNDSRLVNILTCQPWIYSLIRFTLAQEITVEFLTFLNNWISLLRIAIKKNMEIRKTCISKNSIITRTMNLLKKSLPDENYKDTTKQILEVSCDILDNYCNNN</sequence>
<dbReference type="AlphaFoldDB" id="A0A5E4QEK7"/>